<dbReference type="AlphaFoldDB" id="A0A0N4XF99"/>
<gene>
    <name evidence="2" type="ORF">NBR_LOCUS1202</name>
</gene>
<sequence length="371" mass="40166">MVSTRLIFLLMISEAIADGCRSGNVKFCAIIRDAHISNEDGLKRMERTSEGDGKNALKSADSLIVAVLNANESELITSLEAALAAELSAYVQVEADCFRLGRSYNGTCEKILFEVTYATLGLIMAIAEVHPDTQTKTKVENVISDLAPYMFQEPTSVYRDKIQEIDISNHTCGSGTEQLVHADAAYLETQMFQALQMVSSRLIFLVAVLVISEALAEECNLGDKDLCELLEDALKANEDGLKLMTGDLVGNGKEALTSANKLVTAALKAGGQLITALKKALEAELSAYVKVKADCKRLGESYSGKCEAVLFEVGYVTAGLMHTITVAHPNPQTRTKVDNILTLLVPYMFVDPASVYRDALHASGQQVLAFI</sequence>
<proteinExistence type="predicted"/>
<evidence type="ECO:0000313" key="4">
    <source>
        <dbReference type="WBParaSite" id="NBR_0000120101-mRNA-1"/>
    </source>
</evidence>
<organism evidence="4">
    <name type="scientific">Nippostrongylus brasiliensis</name>
    <name type="common">Rat hookworm</name>
    <dbReference type="NCBI Taxonomy" id="27835"/>
    <lineage>
        <taxon>Eukaryota</taxon>
        <taxon>Metazoa</taxon>
        <taxon>Ecdysozoa</taxon>
        <taxon>Nematoda</taxon>
        <taxon>Chromadorea</taxon>
        <taxon>Rhabditida</taxon>
        <taxon>Rhabditina</taxon>
        <taxon>Rhabditomorpha</taxon>
        <taxon>Strongyloidea</taxon>
        <taxon>Heligmosomidae</taxon>
        <taxon>Nippostrongylus</taxon>
    </lineage>
</organism>
<feature type="signal peptide" evidence="1">
    <location>
        <begin position="1"/>
        <end position="17"/>
    </location>
</feature>
<feature type="chain" id="PRO_5043124565" evidence="1">
    <location>
        <begin position="18"/>
        <end position="371"/>
    </location>
</feature>
<keyword evidence="3" id="KW-1185">Reference proteome</keyword>
<evidence type="ECO:0000313" key="2">
    <source>
        <dbReference type="EMBL" id="VDL64503.1"/>
    </source>
</evidence>
<accession>A0A0N4XF99</accession>
<reference evidence="2 3" key="2">
    <citation type="submission" date="2018-11" db="EMBL/GenBank/DDBJ databases">
        <authorList>
            <consortium name="Pathogen Informatics"/>
        </authorList>
    </citation>
    <scope>NUCLEOTIDE SEQUENCE [LARGE SCALE GENOMIC DNA]</scope>
</reference>
<dbReference type="EMBL" id="UYSL01000846">
    <property type="protein sequence ID" value="VDL64503.1"/>
    <property type="molecule type" value="Genomic_DNA"/>
</dbReference>
<evidence type="ECO:0000313" key="3">
    <source>
        <dbReference type="Proteomes" id="UP000271162"/>
    </source>
</evidence>
<protein>
    <submittedName>
        <fullName evidence="4">Secreted protein</fullName>
    </submittedName>
</protein>
<keyword evidence="1" id="KW-0732">Signal</keyword>
<dbReference type="Proteomes" id="UP000271162">
    <property type="component" value="Unassembled WGS sequence"/>
</dbReference>
<name>A0A0N4XF99_NIPBR</name>
<reference evidence="4" key="1">
    <citation type="submission" date="2017-02" db="UniProtKB">
        <authorList>
            <consortium name="WormBaseParasite"/>
        </authorList>
    </citation>
    <scope>IDENTIFICATION</scope>
</reference>
<dbReference type="WBParaSite" id="NBR_0000120101-mRNA-1">
    <property type="protein sequence ID" value="NBR_0000120101-mRNA-1"/>
    <property type="gene ID" value="NBR_0000120101"/>
</dbReference>
<evidence type="ECO:0000256" key="1">
    <source>
        <dbReference type="SAM" id="SignalP"/>
    </source>
</evidence>